<dbReference type="RefSeq" id="WP_147852296.1">
    <property type="nucleotide sequence ID" value="NZ_VDUZ01000077.1"/>
</dbReference>
<proteinExistence type="predicted"/>
<dbReference type="Proteomes" id="UP000321638">
    <property type="component" value="Unassembled WGS sequence"/>
</dbReference>
<sequence>MADIVNLREARKRKARAERERTAEANRLKFGRSKAEKKHSLLEKARGERAHDGHRRDDDEPA</sequence>
<protein>
    <submittedName>
        <fullName evidence="2">DUF4169 family protein</fullName>
    </submittedName>
</protein>
<dbReference type="InterPro" id="IPR025227">
    <property type="entry name" value="DUF4169"/>
</dbReference>
<name>A0A5C8P9D6_9HYPH</name>
<evidence type="ECO:0000313" key="3">
    <source>
        <dbReference type="Proteomes" id="UP000321638"/>
    </source>
</evidence>
<keyword evidence="3" id="KW-1185">Reference proteome</keyword>
<gene>
    <name evidence="2" type="ORF">FHP25_38295</name>
</gene>
<accession>A0A5C8P9D6</accession>
<reference evidence="2 3" key="1">
    <citation type="submission" date="2019-06" db="EMBL/GenBank/DDBJ databases">
        <title>New taxonomy in bacterial strain CC-CFT640, isolated from vineyard.</title>
        <authorList>
            <person name="Lin S.-Y."/>
            <person name="Tsai C.-F."/>
            <person name="Young C.-C."/>
        </authorList>
    </citation>
    <scope>NUCLEOTIDE SEQUENCE [LARGE SCALE GENOMIC DNA]</scope>
    <source>
        <strain evidence="2 3">CC-CFT640</strain>
    </source>
</reference>
<dbReference type="Pfam" id="PF13770">
    <property type="entry name" value="DUF4169"/>
    <property type="match status" value="1"/>
</dbReference>
<evidence type="ECO:0000256" key="1">
    <source>
        <dbReference type="SAM" id="MobiDB-lite"/>
    </source>
</evidence>
<dbReference type="EMBL" id="VDUZ01000077">
    <property type="protein sequence ID" value="TXL69584.1"/>
    <property type="molecule type" value="Genomic_DNA"/>
</dbReference>
<comment type="caution">
    <text evidence="2">The sequence shown here is derived from an EMBL/GenBank/DDBJ whole genome shotgun (WGS) entry which is preliminary data.</text>
</comment>
<feature type="compositionally biased region" description="Basic and acidic residues" evidence="1">
    <location>
        <begin position="38"/>
        <end position="62"/>
    </location>
</feature>
<dbReference type="OrthoDB" id="7173889at2"/>
<feature type="compositionally biased region" description="Basic and acidic residues" evidence="1">
    <location>
        <begin position="17"/>
        <end position="27"/>
    </location>
</feature>
<evidence type="ECO:0000313" key="2">
    <source>
        <dbReference type="EMBL" id="TXL69584.1"/>
    </source>
</evidence>
<dbReference type="AlphaFoldDB" id="A0A5C8P9D6"/>
<feature type="region of interest" description="Disordered" evidence="1">
    <location>
        <begin position="1"/>
        <end position="62"/>
    </location>
</feature>
<organism evidence="2 3">
    <name type="scientific">Vineibacter terrae</name>
    <dbReference type="NCBI Taxonomy" id="2586908"/>
    <lineage>
        <taxon>Bacteria</taxon>
        <taxon>Pseudomonadati</taxon>
        <taxon>Pseudomonadota</taxon>
        <taxon>Alphaproteobacteria</taxon>
        <taxon>Hyphomicrobiales</taxon>
        <taxon>Vineibacter</taxon>
    </lineage>
</organism>